<evidence type="ECO:0000256" key="5">
    <source>
        <dbReference type="ARBA" id="ARBA00023180"/>
    </source>
</evidence>
<dbReference type="PANTHER" id="PTHR47967:SF14">
    <property type="entry name" value="EUKARYOTIC ASPARTYL PROTEASE FAMILY PROTEIN"/>
    <property type="match status" value="1"/>
</dbReference>
<dbReference type="InterPro" id="IPR032799">
    <property type="entry name" value="TAXi_C"/>
</dbReference>
<dbReference type="InterPro" id="IPR001969">
    <property type="entry name" value="Aspartic_peptidase_AS"/>
</dbReference>
<evidence type="ECO:0000313" key="7">
    <source>
        <dbReference type="EMBL" id="KDP25625.1"/>
    </source>
</evidence>
<sequence>MDTGSTVTWIQCKRCQLCARQEIPFYDDRTSSTYKNISCQDPSCVKECDDSGHCIYQIAYMDGTMSRGRLGREQFAFETRDEGIVAVDDVVFGCGLSNSMTIPGLGSGIFGLGYSSISIVHRLGRKFSYCIGDIDDPSYSYNQLKLGEDVDIEGDSTPFELRYGLYFITLEWISIGQERLDIDPDVFEKIQDRGGVVIDSGTELTVLPQAAYDKIANKVHNLLDRFLKPYWADVGTYKRLCYYGNMNRDLKGFPATTFQFSDGAELELEFRALFHIVAEGEFCLWLAPFNISDVEGFSIIGIFAQQNYNVAYDIDKRRIYFQRIECQLLED</sequence>
<gene>
    <name evidence="7" type="ORF">JCGZ_20781</name>
</gene>
<dbReference type="CDD" id="cd05476">
    <property type="entry name" value="pepsin_A_like_plant"/>
    <property type="match status" value="1"/>
</dbReference>
<dbReference type="SUPFAM" id="SSF50630">
    <property type="entry name" value="Acid proteases"/>
    <property type="match status" value="1"/>
</dbReference>
<keyword evidence="5" id="KW-0325">Glycoprotein</keyword>
<dbReference type="GO" id="GO:0004190">
    <property type="term" value="F:aspartic-type endopeptidase activity"/>
    <property type="evidence" value="ECO:0007669"/>
    <property type="project" value="UniProtKB-KW"/>
</dbReference>
<dbReference type="Gene3D" id="2.40.70.10">
    <property type="entry name" value="Acid Proteases"/>
    <property type="match status" value="2"/>
</dbReference>
<dbReference type="InterPro" id="IPR034161">
    <property type="entry name" value="Pepsin-like_plant"/>
</dbReference>
<proteinExistence type="inferred from homology"/>
<dbReference type="FunFam" id="2.40.70.10:FF:000033">
    <property type="entry name" value="Aspartyl protease family protein"/>
    <property type="match status" value="1"/>
</dbReference>
<dbReference type="InterPro" id="IPR021109">
    <property type="entry name" value="Peptidase_aspartic_dom_sf"/>
</dbReference>
<dbReference type="Proteomes" id="UP000027138">
    <property type="component" value="Unassembled WGS sequence"/>
</dbReference>
<evidence type="ECO:0000259" key="6">
    <source>
        <dbReference type="PROSITE" id="PS51767"/>
    </source>
</evidence>
<dbReference type="PROSITE" id="PS00141">
    <property type="entry name" value="ASP_PROTEASE"/>
    <property type="match status" value="1"/>
</dbReference>
<dbReference type="Pfam" id="PF14543">
    <property type="entry name" value="TAXi_N"/>
    <property type="match status" value="1"/>
</dbReference>
<keyword evidence="3" id="KW-0064">Aspartyl protease</keyword>
<evidence type="ECO:0000256" key="1">
    <source>
        <dbReference type="ARBA" id="ARBA00007447"/>
    </source>
</evidence>
<protein>
    <recommendedName>
        <fullName evidence="6">Peptidase A1 domain-containing protein</fullName>
    </recommendedName>
</protein>
<dbReference type="InterPro" id="IPR051708">
    <property type="entry name" value="Plant_Aspart_Prot_A1"/>
</dbReference>
<organism evidence="7 8">
    <name type="scientific">Jatropha curcas</name>
    <name type="common">Barbados nut</name>
    <dbReference type="NCBI Taxonomy" id="180498"/>
    <lineage>
        <taxon>Eukaryota</taxon>
        <taxon>Viridiplantae</taxon>
        <taxon>Streptophyta</taxon>
        <taxon>Embryophyta</taxon>
        <taxon>Tracheophyta</taxon>
        <taxon>Spermatophyta</taxon>
        <taxon>Magnoliopsida</taxon>
        <taxon>eudicotyledons</taxon>
        <taxon>Gunneridae</taxon>
        <taxon>Pentapetalae</taxon>
        <taxon>rosids</taxon>
        <taxon>fabids</taxon>
        <taxon>Malpighiales</taxon>
        <taxon>Euphorbiaceae</taxon>
        <taxon>Crotonoideae</taxon>
        <taxon>Jatropheae</taxon>
        <taxon>Jatropha</taxon>
    </lineage>
</organism>
<dbReference type="PANTHER" id="PTHR47967">
    <property type="entry name" value="OS07G0603500 PROTEIN-RELATED"/>
    <property type="match status" value="1"/>
</dbReference>
<feature type="domain" description="Peptidase A1" evidence="6">
    <location>
        <begin position="1"/>
        <end position="322"/>
    </location>
</feature>
<evidence type="ECO:0000256" key="3">
    <source>
        <dbReference type="ARBA" id="ARBA00022750"/>
    </source>
</evidence>
<dbReference type="PROSITE" id="PS51767">
    <property type="entry name" value="PEPTIDASE_A1"/>
    <property type="match status" value="1"/>
</dbReference>
<dbReference type="GO" id="GO:0006508">
    <property type="term" value="P:proteolysis"/>
    <property type="evidence" value="ECO:0007669"/>
    <property type="project" value="UniProtKB-KW"/>
</dbReference>
<keyword evidence="2" id="KW-0645">Protease</keyword>
<name>A0A067K054_JATCU</name>
<reference evidence="7 8" key="1">
    <citation type="journal article" date="2014" name="PLoS ONE">
        <title>Global Analysis of Gene Expression Profiles in Physic Nut (Jatropha curcas L.) Seedlings Exposed to Salt Stress.</title>
        <authorList>
            <person name="Zhang L."/>
            <person name="Zhang C."/>
            <person name="Wu P."/>
            <person name="Chen Y."/>
            <person name="Li M."/>
            <person name="Jiang H."/>
            <person name="Wu G."/>
        </authorList>
    </citation>
    <scope>NUCLEOTIDE SEQUENCE [LARGE SCALE GENOMIC DNA]</scope>
    <source>
        <strain evidence="8">cv. GZQX0401</strain>
        <tissue evidence="7">Young leaves</tissue>
    </source>
</reference>
<keyword evidence="8" id="KW-1185">Reference proteome</keyword>
<dbReference type="GO" id="GO:0005576">
    <property type="term" value="C:extracellular region"/>
    <property type="evidence" value="ECO:0007669"/>
    <property type="project" value="TreeGrafter"/>
</dbReference>
<evidence type="ECO:0000256" key="4">
    <source>
        <dbReference type="ARBA" id="ARBA00022801"/>
    </source>
</evidence>
<keyword evidence="4" id="KW-0378">Hydrolase</keyword>
<evidence type="ECO:0000256" key="2">
    <source>
        <dbReference type="ARBA" id="ARBA00022670"/>
    </source>
</evidence>
<dbReference type="InterPro" id="IPR032861">
    <property type="entry name" value="TAXi_N"/>
</dbReference>
<accession>A0A067K054</accession>
<dbReference type="OrthoDB" id="2747330at2759"/>
<evidence type="ECO:0000313" key="8">
    <source>
        <dbReference type="Proteomes" id="UP000027138"/>
    </source>
</evidence>
<dbReference type="Pfam" id="PF14541">
    <property type="entry name" value="TAXi_C"/>
    <property type="match status" value="1"/>
</dbReference>
<dbReference type="InterPro" id="IPR033121">
    <property type="entry name" value="PEPTIDASE_A1"/>
</dbReference>
<dbReference type="EMBL" id="KK914993">
    <property type="protein sequence ID" value="KDP25625.1"/>
    <property type="molecule type" value="Genomic_DNA"/>
</dbReference>
<comment type="similarity">
    <text evidence="1">Belongs to the peptidase A1 family.</text>
</comment>
<dbReference type="AlphaFoldDB" id="A0A067K054"/>